<name>A0A8J6N9N5_9BACT</name>
<protein>
    <submittedName>
        <fullName evidence="1">Uncharacterized protein</fullName>
    </submittedName>
</protein>
<dbReference type="EMBL" id="JACNJZ010000038">
    <property type="protein sequence ID" value="MBC8316511.1"/>
    <property type="molecule type" value="Genomic_DNA"/>
</dbReference>
<reference evidence="1 2" key="1">
    <citation type="submission" date="2020-08" db="EMBL/GenBank/DDBJ databases">
        <title>Bridging the membrane lipid divide: bacteria of the FCB group superphylum have the potential to synthesize archaeal ether lipids.</title>
        <authorList>
            <person name="Villanueva L."/>
            <person name="Von Meijenfeldt F.A.B."/>
            <person name="Westbye A.B."/>
            <person name="Yadav S."/>
            <person name="Hopmans E.C."/>
            <person name="Dutilh B.E."/>
            <person name="Sinninghe Damste J.S."/>
        </authorList>
    </citation>
    <scope>NUCLEOTIDE SEQUENCE [LARGE SCALE GENOMIC DNA]</scope>
    <source>
        <strain evidence="1">NIOZ-UU47</strain>
    </source>
</reference>
<gene>
    <name evidence="1" type="ORF">H8E41_01300</name>
</gene>
<proteinExistence type="predicted"/>
<organism evidence="1 2">
    <name type="scientific">Candidatus Desulfobia pelagia</name>
    <dbReference type="NCBI Taxonomy" id="2841692"/>
    <lineage>
        <taxon>Bacteria</taxon>
        <taxon>Pseudomonadati</taxon>
        <taxon>Thermodesulfobacteriota</taxon>
        <taxon>Desulfobulbia</taxon>
        <taxon>Desulfobulbales</taxon>
        <taxon>Desulfobulbaceae</taxon>
        <taxon>Candidatus Desulfobia</taxon>
    </lineage>
</organism>
<accession>A0A8J6N9N5</accession>
<dbReference type="AlphaFoldDB" id="A0A8J6N9N5"/>
<evidence type="ECO:0000313" key="2">
    <source>
        <dbReference type="Proteomes" id="UP000614424"/>
    </source>
</evidence>
<dbReference type="Proteomes" id="UP000614424">
    <property type="component" value="Unassembled WGS sequence"/>
</dbReference>
<evidence type="ECO:0000313" key="1">
    <source>
        <dbReference type="EMBL" id="MBC8316511.1"/>
    </source>
</evidence>
<sequence length="126" mass="14964">MNNVARVYFPYCLDKQKDGSWVFLNRLYKPVGFNTQPQEWIEYRDYPVSIFLEDISDDLIREIAGCDKDVWTDDDHQVTRIYLYGDMSDPTRSEEDMKRYMGRLESVMKLKLGKEPLHSRNIICPS</sequence>
<comment type="caution">
    <text evidence="1">The sequence shown here is derived from an EMBL/GenBank/DDBJ whole genome shotgun (WGS) entry which is preliminary data.</text>
</comment>